<comment type="caution">
    <text evidence="1">The sequence shown here is derived from an EMBL/GenBank/DDBJ whole genome shotgun (WGS) entry which is preliminary data.</text>
</comment>
<reference evidence="2" key="1">
    <citation type="journal article" date="2019" name="Int. J. Syst. Evol. Microbiol.">
        <title>The Global Catalogue of Microorganisms (GCM) 10K type strain sequencing project: providing services to taxonomists for standard genome sequencing and annotation.</title>
        <authorList>
            <consortium name="The Broad Institute Genomics Platform"/>
            <consortium name="The Broad Institute Genome Sequencing Center for Infectious Disease"/>
            <person name="Wu L."/>
            <person name="Ma J."/>
        </authorList>
    </citation>
    <scope>NUCLEOTIDE SEQUENCE [LARGE SCALE GENOMIC DNA]</scope>
    <source>
        <strain evidence="2">KCTC 42282</strain>
    </source>
</reference>
<dbReference type="EMBL" id="JBHRYC010000034">
    <property type="protein sequence ID" value="MFC3637312.1"/>
    <property type="molecule type" value="Genomic_DNA"/>
</dbReference>
<gene>
    <name evidence="1" type="ORF">ACFONL_07935</name>
</gene>
<accession>A0ABV7UFN3</accession>
<evidence type="ECO:0000313" key="1">
    <source>
        <dbReference type="EMBL" id="MFC3637312.1"/>
    </source>
</evidence>
<organism evidence="1 2">
    <name type="scientific">Camelimonas fluminis</name>
    <dbReference type="NCBI Taxonomy" id="1576911"/>
    <lineage>
        <taxon>Bacteria</taxon>
        <taxon>Pseudomonadati</taxon>
        <taxon>Pseudomonadota</taxon>
        <taxon>Alphaproteobacteria</taxon>
        <taxon>Hyphomicrobiales</taxon>
        <taxon>Chelatococcaceae</taxon>
        <taxon>Camelimonas</taxon>
    </lineage>
</organism>
<protein>
    <submittedName>
        <fullName evidence="1">Uncharacterized protein</fullName>
    </submittedName>
</protein>
<sequence length="158" mass="16828">MTAQSARTRHFAIRAAIAKKNAAAAARGKTPAPSQPLARKVTTASTSNMAPSRAPATVAPGTVSDLKRIQGATGPYYRGKFQAKGSDEIMTVFIAEHVHGKIQPALTRGYARYYGVKSNGAFRILGTARINRAPKAALQNGPEVDYSYQFGAYFPSLA</sequence>
<name>A0ABV7UFN3_9HYPH</name>
<dbReference type="Proteomes" id="UP001595704">
    <property type="component" value="Unassembled WGS sequence"/>
</dbReference>
<evidence type="ECO:0000313" key="2">
    <source>
        <dbReference type="Proteomes" id="UP001595704"/>
    </source>
</evidence>
<proteinExistence type="predicted"/>
<dbReference type="RefSeq" id="WP_191320756.1">
    <property type="nucleotide sequence ID" value="NZ_BNCG01000024.1"/>
</dbReference>
<keyword evidence="2" id="KW-1185">Reference proteome</keyword>